<dbReference type="InterPro" id="IPR042357">
    <property type="entry name" value="WFDC1"/>
</dbReference>
<evidence type="ECO:0000256" key="1">
    <source>
        <dbReference type="SAM" id="SignalP"/>
    </source>
</evidence>
<name>A0A1B6CWI3_9HEMI</name>
<dbReference type="GO" id="GO:0001558">
    <property type="term" value="P:regulation of cell growth"/>
    <property type="evidence" value="ECO:0007669"/>
    <property type="project" value="TreeGrafter"/>
</dbReference>
<protein>
    <recommendedName>
        <fullName evidence="3">WAP domain-containing protein</fullName>
    </recommendedName>
</protein>
<keyword evidence="1" id="KW-0732">Signal</keyword>
<proteinExistence type="predicted"/>
<sequence length="198" mass="21761">VGGVVGGSSVVVVEKQWFVLFVCCVVVGAKDLDPEDAENRGDYDIEEDFEDTVKSELREWWKEDEIVSVSPQNSLCPPPVALLNYASCNATKCRPTHDDECPSKDNVTYVCCFNGCVDSCVPALEPPLVFDWLDDPQDGSPIVPSKTAHSSAPEEMALRGGCVITPSEFHSLERFKQYQNVDDCFCDVGGVFCKIVAR</sequence>
<feature type="non-terminal residue" evidence="2">
    <location>
        <position position="1"/>
    </location>
</feature>
<dbReference type="AlphaFoldDB" id="A0A1B6CWI3"/>
<dbReference type="PANTHER" id="PTHR14308">
    <property type="entry name" value="WAP FOUR-DISULFIDE CORE DOMAIN PROTEIN 1"/>
    <property type="match status" value="1"/>
</dbReference>
<feature type="signal peptide" evidence="1">
    <location>
        <begin position="1"/>
        <end position="29"/>
    </location>
</feature>
<accession>A0A1B6CWI3</accession>
<feature type="chain" id="PRO_5008580736" description="WAP domain-containing protein" evidence="1">
    <location>
        <begin position="30"/>
        <end position="198"/>
    </location>
</feature>
<gene>
    <name evidence="2" type="ORF">g.21659</name>
</gene>
<reference evidence="2" key="1">
    <citation type="submission" date="2015-12" db="EMBL/GenBank/DDBJ databases">
        <title>De novo transcriptome assembly of four potential Pierce s Disease insect vectors from Arizona vineyards.</title>
        <authorList>
            <person name="Tassone E.E."/>
        </authorList>
    </citation>
    <scope>NUCLEOTIDE SEQUENCE</scope>
</reference>
<organism evidence="2">
    <name type="scientific">Clastoptera arizonana</name>
    <name type="common">Arizona spittle bug</name>
    <dbReference type="NCBI Taxonomy" id="38151"/>
    <lineage>
        <taxon>Eukaryota</taxon>
        <taxon>Metazoa</taxon>
        <taxon>Ecdysozoa</taxon>
        <taxon>Arthropoda</taxon>
        <taxon>Hexapoda</taxon>
        <taxon>Insecta</taxon>
        <taxon>Pterygota</taxon>
        <taxon>Neoptera</taxon>
        <taxon>Paraneoptera</taxon>
        <taxon>Hemiptera</taxon>
        <taxon>Auchenorrhyncha</taxon>
        <taxon>Cercopoidea</taxon>
        <taxon>Clastopteridae</taxon>
        <taxon>Clastoptera</taxon>
    </lineage>
</organism>
<evidence type="ECO:0008006" key="3">
    <source>
        <dbReference type="Google" id="ProtNLM"/>
    </source>
</evidence>
<dbReference type="GO" id="GO:0005615">
    <property type="term" value="C:extracellular space"/>
    <property type="evidence" value="ECO:0007669"/>
    <property type="project" value="TreeGrafter"/>
</dbReference>
<dbReference type="PANTHER" id="PTHR14308:SF0">
    <property type="entry name" value="WAP FOUR-DISULFIDE CORE DOMAIN PROTEIN 1"/>
    <property type="match status" value="1"/>
</dbReference>
<evidence type="ECO:0000313" key="2">
    <source>
        <dbReference type="EMBL" id="JAS17744.1"/>
    </source>
</evidence>
<dbReference type="EMBL" id="GEDC01019554">
    <property type="protein sequence ID" value="JAS17744.1"/>
    <property type="molecule type" value="Transcribed_RNA"/>
</dbReference>